<feature type="domain" description="HMG box" evidence="4">
    <location>
        <begin position="31"/>
        <end position="99"/>
    </location>
</feature>
<dbReference type="EMBL" id="JANBQF010001299">
    <property type="protein sequence ID" value="KAJ1997544.1"/>
    <property type="molecule type" value="Genomic_DNA"/>
</dbReference>
<dbReference type="OrthoDB" id="1919336at2759"/>
<evidence type="ECO:0000313" key="5">
    <source>
        <dbReference type="EMBL" id="KAJ1997544.1"/>
    </source>
</evidence>
<dbReference type="Gene3D" id="1.10.30.10">
    <property type="entry name" value="High mobility group box domain"/>
    <property type="match status" value="1"/>
</dbReference>
<dbReference type="CDD" id="cd00084">
    <property type="entry name" value="HMG-box_SF"/>
    <property type="match status" value="1"/>
</dbReference>
<sequence>AYGKLAGIYARMSNTQSVKRSSQAQRDPNRPKRPMTAYHLFLQDKFKELKEEDPSSLPTDIVTKIGLAWRELDENRRSGYTAQAEVLQAKYRDVIAQYNSGQGAEASDEVPSGSAQPAAAAAAVAASKAEPRAKKASKAV</sequence>
<feature type="compositionally biased region" description="Polar residues" evidence="3">
    <location>
        <begin position="14"/>
        <end position="26"/>
    </location>
</feature>
<proteinExistence type="predicted"/>
<feature type="DNA-binding region" description="HMG box" evidence="2">
    <location>
        <begin position="31"/>
        <end position="99"/>
    </location>
</feature>
<dbReference type="GO" id="GO:0006357">
    <property type="term" value="P:regulation of transcription by RNA polymerase II"/>
    <property type="evidence" value="ECO:0007669"/>
    <property type="project" value="TreeGrafter"/>
</dbReference>
<dbReference type="SUPFAM" id="SSF47095">
    <property type="entry name" value="HMG-box"/>
    <property type="match status" value="1"/>
</dbReference>
<evidence type="ECO:0000313" key="6">
    <source>
        <dbReference type="Proteomes" id="UP001150907"/>
    </source>
</evidence>
<keyword evidence="6" id="KW-1185">Reference proteome</keyword>
<accession>A0A9W8EG99</accession>
<feature type="non-terminal residue" evidence="5">
    <location>
        <position position="140"/>
    </location>
</feature>
<feature type="compositionally biased region" description="Low complexity" evidence="3">
    <location>
        <begin position="111"/>
        <end position="128"/>
    </location>
</feature>
<dbReference type="AlphaFoldDB" id="A0A9W8EG99"/>
<name>A0A9W8EG99_9FUNG</name>
<feature type="region of interest" description="Disordered" evidence="3">
    <location>
        <begin position="101"/>
        <end position="140"/>
    </location>
</feature>
<evidence type="ECO:0000256" key="1">
    <source>
        <dbReference type="ARBA" id="ARBA00023125"/>
    </source>
</evidence>
<dbReference type="GO" id="GO:0005634">
    <property type="term" value="C:nucleus"/>
    <property type="evidence" value="ECO:0007669"/>
    <property type="project" value="UniProtKB-UniRule"/>
</dbReference>
<dbReference type="SMART" id="SM00398">
    <property type="entry name" value="HMG"/>
    <property type="match status" value="1"/>
</dbReference>
<dbReference type="PANTHER" id="PTHR48112:SF22">
    <property type="entry name" value="MITOCHONDRIAL TRANSCRIPTION FACTOR A, ISOFORM B"/>
    <property type="match status" value="1"/>
</dbReference>
<dbReference type="InterPro" id="IPR036910">
    <property type="entry name" value="HMG_box_dom_sf"/>
</dbReference>
<evidence type="ECO:0000256" key="3">
    <source>
        <dbReference type="SAM" id="MobiDB-lite"/>
    </source>
</evidence>
<reference evidence="5" key="1">
    <citation type="submission" date="2022-07" db="EMBL/GenBank/DDBJ databases">
        <title>Phylogenomic reconstructions and comparative analyses of Kickxellomycotina fungi.</title>
        <authorList>
            <person name="Reynolds N.K."/>
            <person name="Stajich J.E."/>
            <person name="Barry K."/>
            <person name="Grigoriev I.V."/>
            <person name="Crous P."/>
            <person name="Smith M.E."/>
        </authorList>
    </citation>
    <scope>NUCLEOTIDE SEQUENCE</scope>
    <source>
        <strain evidence="5">IMI 214461</strain>
    </source>
</reference>
<comment type="caution">
    <text evidence="5">The sequence shown here is derived from an EMBL/GenBank/DDBJ whole genome shotgun (WGS) entry which is preliminary data.</text>
</comment>
<evidence type="ECO:0000259" key="4">
    <source>
        <dbReference type="PROSITE" id="PS50118"/>
    </source>
</evidence>
<dbReference type="Pfam" id="PF00505">
    <property type="entry name" value="HMG_box"/>
    <property type="match status" value="1"/>
</dbReference>
<dbReference type="PANTHER" id="PTHR48112">
    <property type="entry name" value="HIGH MOBILITY GROUP PROTEIN DSP1"/>
    <property type="match status" value="1"/>
</dbReference>
<organism evidence="5 6">
    <name type="scientific">Coemansia thaxteri</name>
    <dbReference type="NCBI Taxonomy" id="2663907"/>
    <lineage>
        <taxon>Eukaryota</taxon>
        <taxon>Fungi</taxon>
        <taxon>Fungi incertae sedis</taxon>
        <taxon>Zoopagomycota</taxon>
        <taxon>Kickxellomycotina</taxon>
        <taxon>Kickxellomycetes</taxon>
        <taxon>Kickxellales</taxon>
        <taxon>Kickxellaceae</taxon>
        <taxon>Coemansia</taxon>
    </lineage>
</organism>
<protein>
    <recommendedName>
        <fullName evidence="4">HMG box domain-containing protein</fullName>
    </recommendedName>
</protein>
<dbReference type="InterPro" id="IPR050342">
    <property type="entry name" value="HMGB"/>
</dbReference>
<feature type="non-terminal residue" evidence="5">
    <location>
        <position position="1"/>
    </location>
</feature>
<evidence type="ECO:0000256" key="2">
    <source>
        <dbReference type="PROSITE-ProRule" id="PRU00267"/>
    </source>
</evidence>
<gene>
    <name evidence="5" type="ORF">H4R26_005794</name>
</gene>
<feature type="region of interest" description="Disordered" evidence="3">
    <location>
        <begin position="14"/>
        <end position="34"/>
    </location>
</feature>
<dbReference type="Proteomes" id="UP001150907">
    <property type="component" value="Unassembled WGS sequence"/>
</dbReference>
<dbReference type="GO" id="GO:0003677">
    <property type="term" value="F:DNA binding"/>
    <property type="evidence" value="ECO:0007669"/>
    <property type="project" value="UniProtKB-UniRule"/>
</dbReference>
<dbReference type="InterPro" id="IPR009071">
    <property type="entry name" value="HMG_box_dom"/>
</dbReference>
<keyword evidence="2" id="KW-0539">Nucleus</keyword>
<dbReference type="PROSITE" id="PS50118">
    <property type="entry name" value="HMG_BOX_2"/>
    <property type="match status" value="1"/>
</dbReference>
<keyword evidence="1 2" id="KW-0238">DNA-binding</keyword>